<dbReference type="PROSITE" id="PS00028">
    <property type="entry name" value="ZINC_FINGER_C2H2_1"/>
    <property type="match status" value="1"/>
</dbReference>
<dbReference type="InterPro" id="IPR013087">
    <property type="entry name" value="Znf_C2H2_type"/>
</dbReference>
<gene>
    <name evidence="3" type="ORF">Pcinc_010234</name>
</gene>
<feature type="region of interest" description="Disordered" evidence="1">
    <location>
        <begin position="291"/>
        <end position="357"/>
    </location>
</feature>
<evidence type="ECO:0000313" key="3">
    <source>
        <dbReference type="EMBL" id="KAK3885568.1"/>
    </source>
</evidence>
<protein>
    <recommendedName>
        <fullName evidence="2">C2H2-type domain-containing protein</fullName>
    </recommendedName>
</protein>
<comment type="caution">
    <text evidence="3">The sequence shown here is derived from an EMBL/GenBank/DDBJ whole genome shotgun (WGS) entry which is preliminary data.</text>
</comment>
<dbReference type="SUPFAM" id="SSF57667">
    <property type="entry name" value="beta-beta-alpha zinc fingers"/>
    <property type="match status" value="1"/>
</dbReference>
<dbReference type="InterPro" id="IPR036236">
    <property type="entry name" value="Znf_C2H2_sf"/>
</dbReference>
<evidence type="ECO:0000259" key="2">
    <source>
        <dbReference type="PROSITE" id="PS00028"/>
    </source>
</evidence>
<feature type="compositionally biased region" description="Polar residues" evidence="1">
    <location>
        <begin position="292"/>
        <end position="309"/>
    </location>
</feature>
<name>A0AAE1G371_PETCI</name>
<accession>A0AAE1G371</accession>
<evidence type="ECO:0000313" key="4">
    <source>
        <dbReference type="Proteomes" id="UP001286313"/>
    </source>
</evidence>
<sequence>MRRTMLTVECNKTNSISIDSTKAQLSTRCLSSYFRISLCFSISEELPYTRMSRKKWKLTKDEAEGMLEEEVRDKDFWAVSDDYNNFDQLQGVLNALFNSIEGNKYKVAYQENQKGTRLQIRCQICSKDLNSFDPFISHENGKNHKKMRQQQVVPKDPNLHRKLDKQHHNEPRGTFPEDSLEDMIDNTTMLVIGVQFVYKEVVEGQETFSCQLCCLDRISAERMFSHLTNAAHNSHNAKYLEAKYGVKKMRGELEEFGRIVEEREGKIHANIVDFTKQLQLPAINERHKNLISRPSSSTHSRRNWSTPSTPILKRSRSPSRSRSRSRSLSPKDDWFPPAAIPSPPLLPPMPSTSEKGVTVDLKEKARPIMKEISMLEDMECLEIVQEDGDMQGLLIQTLWVLSEKMKKYYQTSRSIYGRESGVLEDSTKKVQNYISRLSIIKDDDGK</sequence>
<keyword evidence="4" id="KW-1185">Reference proteome</keyword>
<feature type="compositionally biased region" description="Pro residues" evidence="1">
    <location>
        <begin position="338"/>
        <end position="350"/>
    </location>
</feature>
<feature type="compositionally biased region" description="Basic residues" evidence="1">
    <location>
        <begin position="313"/>
        <end position="325"/>
    </location>
</feature>
<dbReference type="EMBL" id="JAWQEG010000790">
    <property type="protein sequence ID" value="KAK3885568.1"/>
    <property type="molecule type" value="Genomic_DNA"/>
</dbReference>
<feature type="domain" description="C2H2-type" evidence="2">
    <location>
        <begin position="122"/>
        <end position="144"/>
    </location>
</feature>
<reference evidence="3" key="1">
    <citation type="submission" date="2023-10" db="EMBL/GenBank/DDBJ databases">
        <title>Genome assemblies of two species of porcelain crab, Petrolisthes cinctipes and Petrolisthes manimaculis (Anomura: Porcellanidae).</title>
        <authorList>
            <person name="Angst P."/>
        </authorList>
    </citation>
    <scope>NUCLEOTIDE SEQUENCE</scope>
    <source>
        <strain evidence="3">PB745_01</strain>
        <tissue evidence="3">Gill</tissue>
    </source>
</reference>
<organism evidence="3 4">
    <name type="scientific">Petrolisthes cinctipes</name>
    <name type="common">Flat porcelain crab</name>
    <dbReference type="NCBI Taxonomy" id="88211"/>
    <lineage>
        <taxon>Eukaryota</taxon>
        <taxon>Metazoa</taxon>
        <taxon>Ecdysozoa</taxon>
        <taxon>Arthropoda</taxon>
        <taxon>Crustacea</taxon>
        <taxon>Multicrustacea</taxon>
        <taxon>Malacostraca</taxon>
        <taxon>Eumalacostraca</taxon>
        <taxon>Eucarida</taxon>
        <taxon>Decapoda</taxon>
        <taxon>Pleocyemata</taxon>
        <taxon>Anomura</taxon>
        <taxon>Galatheoidea</taxon>
        <taxon>Porcellanidae</taxon>
        <taxon>Petrolisthes</taxon>
    </lineage>
</organism>
<dbReference type="Gene3D" id="3.30.160.60">
    <property type="entry name" value="Classic Zinc Finger"/>
    <property type="match status" value="1"/>
</dbReference>
<dbReference type="Proteomes" id="UP001286313">
    <property type="component" value="Unassembled WGS sequence"/>
</dbReference>
<evidence type="ECO:0000256" key="1">
    <source>
        <dbReference type="SAM" id="MobiDB-lite"/>
    </source>
</evidence>
<dbReference type="AlphaFoldDB" id="A0AAE1G371"/>
<proteinExistence type="predicted"/>